<proteinExistence type="predicted"/>
<reference evidence="2" key="1">
    <citation type="submission" date="2022-11" db="UniProtKB">
        <authorList>
            <consortium name="WormBaseParasite"/>
        </authorList>
    </citation>
    <scope>IDENTIFICATION</scope>
</reference>
<dbReference type="Proteomes" id="UP000887565">
    <property type="component" value="Unplaced"/>
</dbReference>
<protein>
    <submittedName>
        <fullName evidence="2">Uncharacterized protein</fullName>
    </submittedName>
</protein>
<organism evidence="1 2">
    <name type="scientific">Romanomermis culicivorax</name>
    <name type="common">Nematode worm</name>
    <dbReference type="NCBI Taxonomy" id="13658"/>
    <lineage>
        <taxon>Eukaryota</taxon>
        <taxon>Metazoa</taxon>
        <taxon>Ecdysozoa</taxon>
        <taxon>Nematoda</taxon>
        <taxon>Enoplea</taxon>
        <taxon>Dorylaimia</taxon>
        <taxon>Mermithida</taxon>
        <taxon>Mermithoidea</taxon>
        <taxon>Mermithidae</taxon>
        <taxon>Romanomermis</taxon>
    </lineage>
</organism>
<evidence type="ECO:0000313" key="1">
    <source>
        <dbReference type="Proteomes" id="UP000887565"/>
    </source>
</evidence>
<accession>A0A915JLX7</accession>
<dbReference type="AlphaFoldDB" id="A0A915JLX7"/>
<dbReference type="WBParaSite" id="nRc.2.0.1.t27209-RA">
    <property type="protein sequence ID" value="nRc.2.0.1.t27209-RA"/>
    <property type="gene ID" value="nRc.2.0.1.g27209"/>
</dbReference>
<evidence type="ECO:0000313" key="2">
    <source>
        <dbReference type="WBParaSite" id="nRc.2.0.1.t27209-RA"/>
    </source>
</evidence>
<sequence length="72" mass="8224">MLLAANYALPPVEAIALTKQEEIEHAQAADTAIMKIIETLQNCDTAKHPIVFFSEDGILYHQIRDQRNQRLY</sequence>
<keyword evidence="1" id="KW-1185">Reference proteome</keyword>
<name>A0A915JLX7_ROMCU</name>